<feature type="domain" description="Impact N-terminal" evidence="2">
    <location>
        <begin position="7"/>
        <end position="112"/>
    </location>
</feature>
<keyword evidence="4" id="KW-1185">Reference proteome</keyword>
<accession>A0ABU0LZL8</accession>
<dbReference type="EMBL" id="JAUSWO010000001">
    <property type="protein sequence ID" value="MDQ0514128.1"/>
    <property type="molecule type" value="Genomic_DNA"/>
</dbReference>
<dbReference type="InterPro" id="IPR023582">
    <property type="entry name" value="Impact"/>
</dbReference>
<organism evidence="3 4">
    <name type="scientific">Mycoplasmoides fastidiosum</name>
    <dbReference type="NCBI Taxonomy" id="92758"/>
    <lineage>
        <taxon>Bacteria</taxon>
        <taxon>Bacillati</taxon>
        <taxon>Mycoplasmatota</taxon>
        <taxon>Mycoplasmoidales</taxon>
        <taxon>Mycoplasmoidaceae</taxon>
        <taxon>Mycoplasmoides</taxon>
    </lineage>
</organism>
<gene>
    <name evidence="3" type="ORF">J2Z62_000566</name>
</gene>
<dbReference type="InterPro" id="IPR020568">
    <property type="entry name" value="Ribosomal_Su5_D2-typ_SF"/>
</dbReference>
<protein>
    <submittedName>
        <fullName evidence="3">IMPACT (Imprinted ancient) family translation regulator</fullName>
    </submittedName>
</protein>
<dbReference type="InterPro" id="IPR001498">
    <property type="entry name" value="Impact_N"/>
</dbReference>
<dbReference type="RefSeq" id="WP_256547183.1">
    <property type="nucleotide sequence ID" value="NZ_CP101809.1"/>
</dbReference>
<dbReference type="Gene3D" id="3.30.230.30">
    <property type="entry name" value="Impact, N-terminal domain"/>
    <property type="match status" value="1"/>
</dbReference>
<evidence type="ECO:0000256" key="1">
    <source>
        <dbReference type="ARBA" id="ARBA00007665"/>
    </source>
</evidence>
<dbReference type="Proteomes" id="UP001240643">
    <property type="component" value="Unassembled WGS sequence"/>
</dbReference>
<comment type="caution">
    <text evidence="3">The sequence shown here is derived from an EMBL/GenBank/DDBJ whole genome shotgun (WGS) entry which is preliminary data.</text>
</comment>
<name>A0ABU0LZL8_9BACT</name>
<sequence length="116" mass="13309">MHLHEVKKSKFYAQLYPVTTKTEITKILQELKRTHKKARHICYAFYLKTDDQNFISGLSDAGEPKGVAGKNLFNLLVQHQKINYLLVVVRYFGGVKLGYGGLFRAYLEAAKLVFEV</sequence>
<evidence type="ECO:0000313" key="4">
    <source>
        <dbReference type="Proteomes" id="UP001240643"/>
    </source>
</evidence>
<comment type="similarity">
    <text evidence="1">Belongs to the IMPACT family.</text>
</comment>
<dbReference type="PANTHER" id="PTHR16301">
    <property type="entry name" value="IMPACT-RELATED"/>
    <property type="match status" value="1"/>
</dbReference>
<dbReference type="PANTHER" id="PTHR16301:SF20">
    <property type="entry name" value="IMPACT FAMILY MEMBER YIGZ"/>
    <property type="match status" value="1"/>
</dbReference>
<proteinExistence type="inferred from homology"/>
<dbReference type="InterPro" id="IPR036956">
    <property type="entry name" value="Impact_N_sf"/>
</dbReference>
<evidence type="ECO:0000313" key="3">
    <source>
        <dbReference type="EMBL" id="MDQ0514128.1"/>
    </source>
</evidence>
<dbReference type="SUPFAM" id="SSF54211">
    <property type="entry name" value="Ribosomal protein S5 domain 2-like"/>
    <property type="match status" value="1"/>
</dbReference>
<dbReference type="Pfam" id="PF01205">
    <property type="entry name" value="Impact_N"/>
    <property type="match status" value="1"/>
</dbReference>
<reference evidence="3" key="1">
    <citation type="submission" date="2023-07" db="EMBL/GenBank/DDBJ databases">
        <title>Genomic Encyclopedia of Type Strains, Phase IV (KMG-IV): sequencing the most valuable type-strain genomes for metagenomic binning, comparative biology and taxonomic classification.</title>
        <authorList>
            <person name="Goeker M."/>
        </authorList>
    </citation>
    <scope>NUCLEOTIDE SEQUENCE [LARGE SCALE GENOMIC DNA]</scope>
    <source>
        <strain evidence="3">DSM 21204</strain>
    </source>
</reference>
<evidence type="ECO:0000259" key="2">
    <source>
        <dbReference type="Pfam" id="PF01205"/>
    </source>
</evidence>